<dbReference type="SMART" id="SM00516">
    <property type="entry name" value="SEC14"/>
    <property type="match status" value="2"/>
</dbReference>
<accession>A0ABR0CWL4</accession>
<evidence type="ECO:0000256" key="5">
    <source>
        <dbReference type="ARBA" id="ARBA00038020"/>
    </source>
</evidence>
<organism evidence="7 8">
    <name type="scientific">Penstemon davidsonii</name>
    <dbReference type="NCBI Taxonomy" id="160366"/>
    <lineage>
        <taxon>Eukaryota</taxon>
        <taxon>Viridiplantae</taxon>
        <taxon>Streptophyta</taxon>
        <taxon>Embryophyta</taxon>
        <taxon>Tracheophyta</taxon>
        <taxon>Spermatophyta</taxon>
        <taxon>Magnoliopsida</taxon>
        <taxon>eudicotyledons</taxon>
        <taxon>Gunneridae</taxon>
        <taxon>Pentapetalae</taxon>
        <taxon>asterids</taxon>
        <taxon>lamiids</taxon>
        <taxon>Lamiales</taxon>
        <taxon>Plantaginaceae</taxon>
        <taxon>Cheloneae</taxon>
        <taxon>Penstemon</taxon>
    </lineage>
</organism>
<dbReference type="InterPro" id="IPR036273">
    <property type="entry name" value="CRAL/TRIO_N_dom_sf"/>
</dbReference>
<keyword evidence="3" id="KW-0813">Transport</keyword>
<dbReference type="InterPro" id="IPR051026">
    <property type="entry name" value="PI/PC_transfer"/>
</dbReference>
<dbReference type="Gene3D" id="3.40.525.10">
    <property type="entry name" value="CRAL-TRIO lipid binding domain"/>
    <property type="match status" value="2"/>
</dbReference>
<dbReference type="SMART" id="SM01100">
    <property type="entry name" value="CRAL_TRIO_N"/>
    <property type="match status" value="1"/>
</dbReference>
<dbReference type="PANTHER" id="PTHR45657">
    <property type="entry name" value="CRAL-TRIO DOMAIN-CONTAINING PROTEIN YKL091C-RELATED"/>
    <property type="match status" value="1"/>
</dbReference>
<name>A0ABR0CWL4_9LAMI</name>
<keyword evidence="8" id="KW-1185">Reference proteome</keyword>
<feature type="domain" description="CRAL-TRIO" evidence="6">
    <location>
        <begin position="368"/>
        <end position="542"/>
    </location>
</feature>
<dbReference type="SUPFAM" id="SSF46938">
    <property type="entry name" value="CRAL/TRIO N-terminal domain"/>
    <property type="match status" value="1"/>
</dbReference>
<protein>
    <recommendedName>
        <fullName evidence="6">CRAL-TRIO domain-containing protein</fullName>
    </recommendedName>
</protein>
<reference evidence="7 8" key="1">
    <citation type="journal article" date="2023" name="bioRxiv">
        <title>Genome report: Whole genome sequence and annotation of Penstemon davidsonii.</title>
        <authorList>
            <person name="Ostevik K.L."/>
            <person name="Alabady M."/>
            <person name="Zhang M."/>
            <person name="Rausher M.D."/>
        </authorList>
    </citation>
    <scope>NUCLEOTIDE SEQUENCE [LARGE SCALE GENOMIC DNA]</scope>
    <source>
        <strain evidence="7">DNT005</strain>
        <tissue evidence="7">Whole leaf</tissue>
    </source>
</reference>
<dbReference type="Pfam" id="PF00650">
    <property type="entry name" value="CRAL_TRIO"/>
    <property type="match status" value="2"/>
</dbReference>
<dbReference type="InterPro" id="IPR036865">
    <property type="entry name" value="CRAL-TRIO_dom_sf"/>
</dbReference>
<dbReference type="Proteomes" id="UP001291926">
    <property type="component" value="Unassembled WGS sequence"/>
</dbReference>
<dbReference type="InterPro" id="IPR011074">
    <property type="entry name" value="CRAL/TRIO_N_dom"/>
</dbReference>
<dbReference type="EMBL" id="JAYDYQ010002685">
    <property type="protein sequence ID" value="KAK4481452.1"/>
    <property type="molecule type" value="Genomic_DNA"/>
</dbReference>
<evidence type="ECO:0000313" key="8">
    <source>
        <dbReference type="Proteomes" id="UP001291926"/>
    </source>
</evidence>
<comment type="caution">
    <text evidence="7">The sequence shown here is derived from an EMBL/GenBank/DDBJ whole genome shotgun (WGS) entry which is preliminary data.</text>
</comment>
<evidence type="ECO:0000256" key="1">
    <source>
        <dbReference type="ARBA" id="ARBA00004202"/>
    </source>
</evidence>
<dbReference type="PANTHER" id="PTHR45657:SF5">
    <property type="entry name" value="PHOSPHATIDYLINOSITOL_PHOSPHATIDYLCHOLINE TRANSFER PROTEIN SFH6"/>
    <property type="match status" value="1"/>
</dbReference>
<keyword evidence="4" id="KW-0333">Golgi apparatus</keyword>
<feature type="domain" description="CRAL-TRIO" evidence="6">
    <location>
        <begin position="31"/>
        <end position="205"/>
    </location>
</feature>
<dbReference type="InterPro" id="IPR001251">
    <property type="entry name" value="CRAL-TRIO_dom"/>
</dbReference>
<gene>
    <name evidence="7" type="ORF">RD792_012346</name>
</gene>
<evidence type="ECO:0000313" key="7">
    <source>
        <dbReference type="EMBL" id="KAK4481452.1"/>
    </source>
</evidence>
<evidence type="ECO:0000256" key="2">
    <source>
        <dbReference type="ARBA" id="ARBA00004395"/>
    </source>
</evidence>
<sequence>MEEQNVFAEMLDWKKDLSANTMIMKEFEFKELCEVQQYYPHGYHGVDKEGRPVYIERLGKIDVDRLLKVTTLDRYVKYQIQEYEKTFTIRFPACSIAANKHINRSIAILDVDGVSFKSFTRPVQQVLMQLRKIHDNNYPETLCRMLIVNAGPGFRLLWNAIKCFLDPNTASKIQVIGNKYQSKLLEMIDESELPDFLGGSCSCCGKDEKNKQNLDSEILEKKPKFGFLKKAKIVSSKLKNSLKNKNKLTNEVGVCEIKDVHEIEDVRAIEEQKVVDAFRQALVIDNLLPARFDDYHIMLRFLKARKFNTEKAKLMWADMLQWRKDFAIVMDLYCQNNCYLLTWVPKFCLIDLNCFWYSYLTQDFDFEELNEVQHYYPHGYHGVDKDGRPVYIERLGSINVDMLMQVTTLDRFLKYQVQEFEKSFAIRYPACSVAADRHIDSSTTILDVQGLGLMSLTGPVMEFIKLVQTIGSNNYPETLYRMYIINSGPGFRLIWSMVKPLLDPDTTSKIQVLGSNYESNLLEAIDESELPDFLGGSCSCVSEGGCLMSNKGPWKDQNILKVRSGSMLDYYAIYNCFVSSFNFSICVCR</sequence>
<dbReference type="PROSITE" id="PS50191">
    <property type="entry name" value="CRAL_TRIO"/>
    <property type="match status" value="2"/>
</dbReference>
<evidence type="ECO:0000256" key="4">
    <source>
        <dbReference type="ARBA" id="ARBA00023034"/>
    </source>
</evidence>
<dbReference type="CDD" id="cd00170">
    <property type="entry name" value="SEC14"/>
    <property type="match status" value="2"/>
</dbReference>
<comment type="subcellular location">
    <subcellularLocation>
        <location evidence="1">Cell membrane</location>
        <topology evidence="1">Peripheral membrane protein</topology>
    </subcellularLocation>
    <subcellularLocation>
        <location evidence="2">Golgi apparatus membrane</location>
        <topology evidence="2">Peripheral membrane protein</topology>
    </subcellularLocation>
</comment>
<evidence type="ECO:0000259" key="6">
    <source>
        <dbReference type="PROSITE" id="PS50191"/>
    </source>
</evidence>
<dbReference type="SUPFAM" id="SSF52087">
    <property type="entry name" value="CRAL/TRIO domain"/>
    <property type="match status" value="2"/>
</dbReference>
<comment type="similarity">
    <text evidence="5">Belongs to the SFH family.</text>
</comment>
<dbReference type="Pfam" id="PF03765">
    <property type="entry name" value="CRAL_TRIO_N"/>
    <property type="match status" value="1"/>
</dbReference>
<proteinExistence type="inferred from homology"/>
<evidence type="ECO:0000256" key="3">
    <source>
        <dbReference type="ARBA" id="ARBA00022927"/>
    </source>
</evidence>
<dbReference type="Gene3D" id="1.10.8.20">
    <property type="entry name" value="N-terminal domain of phosphatidylinositol transfer protein sec14p"/>
    <property type="match status" value="1"/>
</dbReference>
<keyword evidence="3" id="KW-0653">Protein transport</keyword>